<dbReference type="PANTHER" id="PTHR35137">
    <property type="entry name" value="CHROMOPHORE LYASE CRL, CHLOROPLASTIC"/>
    <property type="match status" value="1"/>
</dbReference>
<dbReference type="InterPro" id="IPR010404">
    <property type="entry name" value="CpcT/CpeT"/>
</dbReference>
<dbReference type="PANTHER" id="PTHR35137:SF1">
    <property type="entry name" value="CHROMOPHORE LYASE CRL, CHLOROPLASTIC"/>
    <property type="match status" value="1"/>
</dbReference>
<reference evidence="5" key="1">
    <citation type="journal article" date="2019" name="Int. J. Syst. Evol. Microbiol.">
        <title>The Global Catalogue of Microorganisms (GCM) 10K type strain sequencing project: providing services to taxonomists for standard genome sequencing and annotation.</title>
        <authorList>
            <consortium name="The Broad Institute Genomics Platform"/>
            <consortium name="The Broad Institute Genome Sequencing Center for Infectious Disease"/>
            <person name="Wu L."/>
            <person name="Ma J."/>
        </authorList>
    </citation>
    <scope>NUCLEOTIDE SEQUENCE [LARGE SCALE GENOMIC DNA]</scope>
    <source>
        <strain evidence="5">CGMCC 1.15339</strain>
    </source>
</reference>
<sequence length="211" mass="23821">MKTATHIALITLLASVSSIPVFADNTEHLDKKELLLTWMQGHFDSEQQSIADKEFYNIHLNMAAMWPNDPGNWLYVEQAAATHLDEPYRQRVYQVTQVSDTEFASKVYGFSNDKHYAGAYKSTNPLGELTPKDLIERQGCTVFLTWSAQQQHFAGSTKDKQCLSQLRGASYATSEVVVTKDKIVSWDRGFDSNDQQVWGAVKGGYEFIKAQ</sequence>
<evidence type="ECO:0000313" key="4">
    <source>
        <dbReference type="EMBL" id="GGB69336.1"/>
    </source>
</evidence>
<name>A0ABQ1JHV0_9GAMM</name>
<dbReference type="Pfam" id="PF06206">
    <property type="entry name" value="CpeT"/>
    <property type="match status" value="1"/>
</dbReference>
<feature type="signal peptide" evidence="3">
    <location>
        <begin position="1"/>
        <end position="23"/>
    </location>
</feature>
<keyword evidence="3" id="KW-0732">Signal</keyword>
<dbReference type="RefSeq" id="WP_188740387.1">
    <property type="nucleotide sequence ID" value="NZ_BMII01000030.1"/>
</dbReference>
<dbReference type="HAMAP" id="MF_01460">
    <property type="entry name" value="Chrphore_lyase_CpxT"/>
    <property type="match status" value="1"/>
</dbReference>
<proteinExistence type="inferred from homology"/>
<evidence type="ECO:0000313" key="5">
    <source>
        <dbReference type="Proteomes" id="UP000617555"/>
    </source>
</evidence>
<dbReference type="Gene3D" id="2.40.128.590">
    <property type="entry name" value="CpcT/CpeT domain"/>
    <property type="match status" value="1"/>
</dbReference>
<dbReference type="Proteomes" id="UP000617555">
    <property type="component" value="Unassembled WGS sequence"/>
</dbReference>
<organism evidence="4 5">
    <name type="scientific">Shewanella inventionis</name>
    <dbReference type="NCBI Taxonomy" id="1738770"/>
    <lineage>
        <taxon>Bacteria</taxon>
        <taxon>Pseudomonadati</taxon>
        <taxon>Pseudomonadota</taxon>
        <taxon>Gammaproteobacteria</taxon>
        <taxon>Alteromonadales</taxon>
        <taxon>Shewanellaceae</taxon>
        <taxon>Shewanella</taxon>
    </lineage>
</organism>
<evidence type="ECO:0000256" key="1">
    <source>
        <dbReference type="ARBA" id="ARBA00008206"/>
    </source>
</evidence>
<evidence type="ECO:0000256" key="2">
    <source>
        <dbReference type="ARBA" id="ARBA00023239"/>
    </source>
</evidence>
<protein>
    <submittedName>
        <fullName evidence="4">Chromophore lyase CpcT/CpeT 2</fullName>
    </submittedName>
</protein>
<gene>
    <name evidence="4" type="primary">cpcT2</name>
    <name evidence="4" type="ORF">GCM10011607_32450</name>
</gene>
<accession>A0ABQ1JHV0</accession>
<comment type="similarity">
    <text evidence="1">Belongs to the CpcT/CpeT biliprotein lyase family.</text>
</comment>
<dbReference type="InterPro" id="IPR038672">
    <property type="entry name" value="CpcT/CpeT_sf"/>
</dbReference>
<dbReference type="CDD" id="cd16338">
    <property type="entry name" value="CpcT"/>
    <property type="match status" value="1"/>
</dbReference>
<feature type="chain" id="PRO_5046454735" evidence="3">
    <location>
        <begin position="24"/>
        <end position="211"/>
    </location>
</feature>
<keyword evidence="2 4" id="KW-0456">Lyase</keyword>
<keyword evidence="5" id="KW-1185">Reference proteome</keyword>
<evidence type="ECO:0000256" key="3">
    <source>
        <dbReference type="SAM" id="SignalP"/>
    </source>
</evidence>
<dbReference type="GO" id="GO:0016829">
    <property type="term" value="F:lyase activity"/>
    <property type="evidence" value="ECO:0007669"/>
    <property type="project" value="UniProtKB-KW"/>
</dbReference>
<dbReference type="EMBL" id="BMII01000030">
    <property type="protein sequence ID" value="GGB69336.1"/>
    <property type="molecule type" value="Genomic_DNA"/>
</dbReference>
<comment type="caution">
    <text evidence="4">The sequence shown here is derived from an EMBL/GenBank/DDBJ whole genome shotgun (WGS) entry which is preliminary data.</text>
</comment>